<comment type="caution">
    <text evidence="2">The sequence shown here is derived from an EMBL/GenBank/DDBJ whole genome shotgun (WGS) entry which is preliminary data.</text>
</comment>
<gene>
    <name evidence="2" type="ORF">NX794_31070</name>
</gene>
<accession>A0ABT2BB47</accession>
<evidence type="ECO:0000313" key="2">
    <source>
        <dbReference type="EMBL" id="MCS0605611.1"/>
    </source>
</evidence>
<organism evidence="2 3">
    <name type="scientific">Streptomyces pyxinicus</name>
    <dbReference type="NCBI Taxonomy" id="2970331"/>
    <lineage>
        <taxon>Bacteria</taxon>
        <taxon>Bacillati</taxon>
        <taxon>Actinomycetota</taxon>
        <taxon>Actinomycetes</taxon>
        <taxon>Kitasatosporales</taxon>
        <taxon>Streptomycetaceae</taxon>
        <taxon>Streptomyces</taxon>
    </lineage>
</organism>
<evidence type="ECO:0000256" key="1">
    <source>
        <dbReference type="SAM" id="MobiDB-lite"/>
    </source>
</evidence>
<evidence type="ECO:0000313" key="3">
    <source>
        <dbReference type="Proteomes" id="UP001205612"/>
    </source>
</evidence>
<dbReference type="RefSeq" id="WP_258782862.1">
    <property type="nucleotide sequence ID" value="NZ_JANUGP010000034.1"/>
</dbReference>
<name>A0ABT2BB47_9ACTN</name>
<proteinExistence type="predicted"/>
<protein>
    <submittedName>
        <fullName evidence="2">Uncharacterized protein</fullName>
    </submittedName>
</protein>
<dbReference type="Proteomes" id="UP001205612">
    <property type="component" value="Unassembled WGS sequence"/>
</dbReference>
<sequence length="87" mass="9412">MTLDQRAVMWTEWFPRPVTTLSCNVTSTRDTVTEDSSGGLGVKSRSTRPTSDHAGGRCAALSRLPAPWRIVDAGRVGRGRSRLGLAL</sequence>
<reference evidence="2 3" key="1">
    <citation type="submission" date="2022-08" db="EMBL/GenBank/DDBJ databases">
        <authorList>
            <person name="Somphong A."/>
            <person name="Phongsopitanun W."/>
        </authorList>
    </citation>
    <scope>NUCLEOTIDE SEQUENCE [LARGE SCALE GENOMIC DNA]</scope>
    <source>
        <strain evidence="2 3">LP11</strain>
    </source>
</reference>
<keyword evidence="3" id="KW-1185">Reference proteome</keyword>
<dbReference type="EMBL" id="JANUGP010000034">
    <property type="protein sequence ID" value="MCS0605611.1"/>
    <property type="molecule type" value="Genomic_DNA"/>
</dbReference>
<feature type="region of interest" description="Disordered" evidence="1">
    <location>
        <begin position="28"/>
        <end position="57"/>
    </location>
</feature>